<dbReference type="InterPro" id="IPR006119">
    <property type="entry name" value="Resolv_N"/>
</dbReference>
<evidence type="ECO:0000256" key="1">
    <source>
        <dbReference type="ARBA" id="ARBA00009913"/>
    </source>
</evidence>
<dbReference type="InterPro" id="IPR050639">
    <property type="entry name" value="SSR_resolvase"/>
</dbReference>
<comment type="caution">
    <text evidence="2">The sequence shown here is derived from an EMBL/GenBank/DDBJ whole genome shotgun (WGS) entry which is preliminary data.</text>
</comment>
<dbReference type="GO" id="GO:0000150">
    <property type="term" value="F:DNA strand exchange activity"/>
    <property type="evidence" value="ECO:0007669"/>
    <property type="project" value="InterPro"/>
</dbReference>
<dbReference type="AlphaFoldDB" id="A0A3P1S0D2"/>
<dbReference type="SMART" id="SM00857">
    <property type="entry name" value="Resolvase"/>
    <property type="match status" value="1"/>
</dbReference>
<comment type="similarity">
    <text evidence="1">Belongs to the site-specific recombinase resolvase family.</text>
</comment>
<dbReference type="GO" id="GO:0003677">
    <property type="term" value="F:DNA binding"/>
    <property type="evidence" value="ECO:0007669"/>
    <property type="project" value="InterPro"/>
</dbReference>
<sequence>MTKIGYARVSHTDQKLDRQKLQLKEAGVKKIYSEKISGTITDRPELQALLNFIREGDIVVVSELERLGRNNQQLTEVMTTIQREGATLEVLNLPSLKGIEDENLRRLLNNLILELYKYQAQAEREKIRERQAQGIAIAKANGRFKGRKPKFTADSSQLQHAFQLFLDGASDQKVEELTGINYRTFRRYREKYNIKRN</sequence>
<reference evidence="2 3" key="1">
    <citation type="submission" date="2018-11" db="EMBL/GenBank/DDBJ databases">
        <title>Genomes From Bacteria Associated with the Canine Oral Cavity: a Test Case for Automated Genome-Based Taxonomic Assignment.</title>
        <authorList>
            <person name="Coil D.A."/>
            <person name="Jospin G."/>
            <person name="Darling A.E."/>
            <person name="Wallis C."/>
            <person name="Davis I.J."/>
            <person name="Harris S."/>
            <person name="Eisen J.A."/>
            <person name="Holcombe L.J."/>
            <person name="O'Flynn C."/>
        </authorList>
    </citation>
    <scope>NUCLEOTIDE SEQUENCE [LARGE SCALE GENOMIC DNA]</scope>
    <source>
        <strain evidence="2 3">OH953</strain>
    </source>
</reference>
<dbReference type="RefSeq" id="WP_124765903.1">
    <property type="nucleotide sequence ID" value="NZ_RQZI01000016.1"/>
</dbReference>
<evidence type="ECO:0000313" key="3">
    <source>
        <dbReference type="Proteomes" id="UP000277597"/>
    </source>
</evidence>
<dbReference type="PANTHER" id="PTHR30461:SF26">
    <property type="entry name" value="RESOLVASE HOMOLOG YNEB"/>
    <property type="match status" value="1"/>
</dbReference>
<evidence type="ECO:0000313" key="2">
    <source>
        <dbReference type="EMBL" id="RRC90781.1"/>
    </source>
</evidence>
<dbReference type="EMBL" id="RQZI01000016">
    <property type="protein sequence ID" value="RRC90781.1"/>
    <property type="molecule type" value="Genomic_DNA"/>
</dbReference>
<protein>
    <submittedName>
        <fullName evidence="2">Recombinase family protein</fullName>
    </submittedName>
</protein>
<dbReference type="Pfam" id="PF00239">
    <property type="entry name" value="Resolvase"/>
    <property type="match status" value="1"/>
</dbReference>
<dbReference type="PROSITE" id="PS51736">
    <property type="entry name" value="RECOMBINASES_3"/>
    <property type="match status" value="1"/>
</dbReference>
<gene>
    <name evidence="2" type="ORF">EII39_10860</name>
</gene>
<dbReference type="CDD" id="cd03768">
    <property type="entry name" value="SR_ResInv"/>
    <property type="match status" value="1"/>
</dbReference>
<dbReference type="PANTHER" id="PTHR30461">
    <property type="entry name" value="DNA-INVERTASE FROM LAMBDOID PROPHAGE"/>
    <property type="match status" value="1"/>
</dbReference>
<dbReference type="SUPFAM" id="SSF53041">
    <property type="entry name" value="Resolvase-like"/>
    <property type="match status" value="1"/>
</dbReference>
<dbReference type="Gene3D" id="3.40.50.1390">
    <property type="entry name" value="Resolvase, N-terminal catalytic domain"/>
    <property type="match status" value="1"/>
</dbReference>
<dbReference type="Proteomes" id="UP000277597">
    <property type="component" value="Unassembled WGS sequence"/>
</dbReference>
<organism evidence="2 3">
    <name type="scientific">Streptococcus sanguinis</name>
    <dbReference type="NCBI Taxonomy" id="1305"/>
    <lineage>
        <taxon>Bacteria</taxon>
        <taxon>Bacillati</taxon>
        <taxon>Bacillota</taxon>
        <taxon>Bacilli</taxon>
        <taxon>Lactobacillales</taxon>
        <taxon>Streptococcaceae</taxon>
        <taxon>Streptococcus</taxon>
    </lineage>
</organism>
<name>A0A3P1S0D2_STRSA</name>
<dbReference type="InterPro" id="IPR036162">
    <property type="entry name" value="Resolvase-like_N_sf"/>
</dbReference>
<accession>A0A3P1S0D2</accession>
<proteinExistence type="inferred from homology"/>